<evidence type="ECO:0000313" key="2">
    <source>
        <dbReference type="Proteomes" id="UP001229952"/>
    </source>
</evidence>
<protein>
    <submittedName>
        <fullName evidence="1">Phosphotransferase</fullName>
    </submittedName>
</protein>
<organism evidence="1 2">
    <name type="scientific">Streptomyces laculatispora</name>
    <dbReference type="NCBI Taxonomy" id="887464"/>
    <lineage>
        <taxon>Bacteria</taxon>
        <taxon>Bacillati</taxon>
        <taxon>Actinomycetota</taxon>
        <taxon>Actinomycetes</taxon>
        <taxon>Kitasatosporales</taxon>
        <taxon>Streptomycetaceae</taxon>
        <taxon>Streptomyces</taxon>
    </lineage>
</organism>
<name>A0ABY9I881_9ACTN</name>
<reference evidence="1 2" key="1">
    <citation type="submission" date="2023-03" db="EMBL/GenBank/DDBJ databases">
        <title>Isolation and description of six Streptomyces strains from soil environments, able to metabolize different microbial glucans.</title>
        <authorList>
            <person name="Widen T."/>
            <person name="Larsbrink J."/>
        </authorList>
    </citation>
    <scope>NUCLEOTIDE SEQUENCE [LARGE SCALE GENOMIC DNA]</scope>
    <source>
        <strain evidence="1 2">Mut2</strain>
    </source>
</reference>
<dbReference type="InterPro" id="IPR011009">
    <property type="entry name" value="Kinase-like_dom_sf"/>
</dbReference>
<accession>A0ABY9I881</accession>
<dbReference type="EMBL" id="CP120992">
    <property type="protein sequence ID" value="WLQ42509.1"/>
    <property type="molecule type" value="Genomic_DNA"/>
</dbReference>
<dbReference type="SUPFAM" id="SSF56112">
    <property type="entry name" value="Protein kinase-like (PK-like)"/>
    <property type="match status" value="1"/>
</dbReference>
<dbReference type="RefSeq" id="WP_306089862.1">
    <property type="nucleotide sequence ID" value="NZ_CP120992.1"/>
</dbReference>
<dbReference type="Proteomes" id="UP001229952">
    <property type="component" value="Chromosome"/>
</dbReference>
<gene>
    <name evidence="1" type="ORF">P8A22_22680</name>
</gene>
<sequence length="336" mass="37027">MRDDASAETVERGRYPDAVTPWQDPAWREAALAWAERGLAAHGLRTTRRLAVRLRPWSVLVRMTAEGEPDVWFKANPAAAAFEAGLAEALARWVPGHVLKPLAVDAARGWSLLPHGGTLFRDALRRDPADERAWEEPLRQYAAMQRALGPRAGEVAQLGVPDARMAVFPVTFDRLIEENATLDPATRTALRELRPRFNGWCDELAATGIPDSLDHADLHDGQFFAPGPGRFTFFDWGDAALSHPFCSLLVPLRTAAERHGPQVLPKLRDAYLDPWTDTGLTPAELRRAVSLAWRLAAVGRACSWGRLFPGAGEAPATTGDAESARWLRELFAEPVL</sequence>
<proteinExistence type="predicted"/>
<evidence type="ECO:0000313" key="1">
    <source>
        <dbReference type="EMBL" id="WLQ42509.1"/>
    </source>
</evidence>
<keyword evidence="2" id="KW-1185">Reference proteome</keyword>